<evidence type="ECO:0000313" key="2">
    <source>
        <dbReference type="Proteomes" id="UP000289660"/>
    </source>
</evidence>
<reference evidence="2" key="1">
    <citation type="submission" date="2018-12" db="EMBL/GenBank/DDBJ databases">
        <title>Genome sequence of Microcystis aeruginosa NIES-4285.</title>
        <authorList>
            <person name="Tanabe Y."/>
        </authorList>
    </citation>
    <scope>NUCLEOTIDE SEQUENCE [LARGE SCALE GENOMIC DNA]</scope>
    <source>
        <strain evidence="2">NIES-4285</strain>
    </source>
</reference>
<sequence>MGVISKVKLREFWEGHSDAEEALTDWYNFASKANWKNLVEVQGRLQYQPKPINNSQEYERFLSIIEEMMSRELSNDEGILFDLLVLLVEEYERKYYPIARTNPTATLESLLDEFDIDRECLVDIFGDRDRVESVIGGKQAIAPSQAESLAEFFNHLSAKLALSARDFLL</sequence>
<proteinExistence type="predicted"/>
<evidence type="ECO:0000313" key="1">
    <source>
        <dbReference type="EMBL" id="GCE58842.1"/>
    </source>
</evidence>
<gene>
    <name evidence="1" type="ORF">MiAbB_00752</name>
</gene>
<protein>
    <submittedName>
        <fullName evidence="1">Uncharacterized protein</fullName>
    </submittedName>
</protein>
<dbReference type="RefSeq" id="WP_172963126.1">
    <property type="nucleotide sequence ID" value="NZ_BIFY01000008.1"/>
</dbReference>
<name>A0A402D9F2_MICAE</name>
<dbReference type="AlphaFoldDB" id="A0A402D9F2"/>
<organism evidence="1 2">
    <name type="scientific">Microcystis aeruginosa NIES-4285</name>
    <dbReference type="NCBI Taxonomy" id="2497681"/>
    <lineage>
        <taxon>Bacteria</taxon>
        <taxon>Bacillati</taxon>
        <taxon>Cyanobacteriota</taxon>
        <taxon>Cyanophyceae</taxon>
        <taxon>Oscillatoriophycideae</taxon>
        <taxon>Chroococcales</taxon>
        <taxon>Microcystaceae</taxon>
        <taxon>Microcystis</taxon>
    </lineage>
</organism>
<accession>A0A402D9F2</accession>
<dbReference type="Proteomes" id="UP000289660">
    <property type="component" value="Unassembled WGS sequence"/>
</dbReference>
<dbReference type="EMBL" id="BIFY01000008">
    <property type="protein sequence ID" value="GCE58842.1"/>
    <property type="molecule type" value="Genomic_DNA"/>
</dbReference>
<comment type="caution">
    <text evidence="1">The sequence shown here is derived from an EMBL/GenBank/DDBJ whole genome shotgun (WGS) entry which is preliminary data.</text>
</comment>